<keyword evidence="2" id="KW-1185">Reference proteome</keyword>
<comment type="caution">
    <text evidence="1">The sequence shown here is derived from an EMBL/GenBank/DDBJ whole genome shotgun (WGS) entry which is preliminary data.</text>
</comment>
<accession>A0ABQ4WJR8</accession>
<organism evidence="1 2">
    <name type="scientific">Tanacetum coccineum</name>
    <dbReference type="NCBI Taxonomy" id="301880"/>
    <lineage>
        <taxon>Eukaryota</taxon>
        <taxon>Viridiplantae</taxon>
        <taxon>Streptophyta</taxon>
        <taxon>Embryophyta</taxon>
        <taxon>Tracheophyta</taxon>
        <taxon>Spermatophyta</taxon>
        <taxon>Magnoliopsida</taxon>
        <taxon>eudicotyledons</taxon>
        <taxon>Gunneridae</taxon>
        <taxon>Pentapetalae</taxon>
        <taxon>asterids</taxon>
        <taxon>campanulids</taxon>
        <taxon>Asterales</taxon>
        <taxon>Asteraceae</taxon>
        <taxon>Asteroideae</taxon>
        <taxon>Anthemideae</taxon>
        <taxon>Anthemidinae</taxon>
        <taxon>Tanacetum</taxon>
    </lineage>
</organism>
<protein>
    <submittedName>
        <fullName evidence="1">Uncharacterized protein</fullName>
    </submittedName>
</protein>
<dbReference type="EMBL" id="BQNB010008703">
    <property type="protein sequence ID" value="GJS53112.1"/>
    <property type="molecule type" value="Genomic_DNA"/>
</dbReference>
<reference evidence="1" key="2">
    <citation type="submission" date="2022-01" db="EMBL/GenBank/DDBJ databases">
        <authorList>
            <person name="Yamashiro T."/>
            <person name="Shiraishi A."/>
            <person name="Satake H."/>
            <person name="Nakayama K."/>
        </authorList>
    </citation>
    <scope>NUCLEOTIDE SEQUENCE</scope>
</reference>
<sequence>MFTQISKNKRRMPWVMVDSTITRITNLEWKEIPFNFNLTDIKQQGVGSESLDGGITEFMGGGNNLESRKLYTLQESPKFKRRKEDGFLHDIRTITSTTRNPTSEIDGGFYRGRWIQEDLRPTQQHL</sequence>
<name>A0ABQ4WJR8_9ASTR</name>
<reference evidence="1" key="1">
    <citation type="journal article" date="2022" name="Int. J. Mol. Sci.">
        <title>Draft Genome of Tanacetum Coccineum: Genomic Comparison of Closely Related Tanacetum-Family Plants.</title>
        <authorList>
            <person name="Yamashiro T."/>
            <person name="Shiraishi A."/>
            <person name="Nakayama K."/>
            <person name="Satake H."/>
        </authorList>
    </citation>
    <scope>NUCLEOTIDE SEQUENCE</scope>
</reference>
<gene>
    <name evidence="1" type="ORF">Tco_0626474</name>
</gene>
<dbReference type="Proteomes" id="UP001151760">
    <property type="component" value="Unassembled WGS sequence"/>
</dbReference>
<proteinExistence type="predicted"/>
<evidence type="ECO:0000313" key="1">
    <source>
        <dbReference type="EMBL" id="GJS53112.1"/>
    </source>
</evidence>
<evidence type="ECO:0000313" key="2">
    <source>
        <dbReference type="Proteomes" id="UP001151760"/>
    </source>
</evidence>